<dbReference type="InterPro" id="IPR018076">
    <property type="entry name" value="T2SS_GspF_dom"/>
</dbReference>
<evidence type="ECO:0000256" key="6">
    <source>
        <dbReference type="SAM" id="Phobius"/>
    </source>
</evidence>
<reference evidence="8" key="1">
    <citation type="journal article" date="2013" name="Extremophiles">
        <title>Proteinivorax tanatarense gen. nov., sp. nov., an anaerobic, haloalkaliphilic, proteolytic bacterium isolated from a decaying algal bloom, and proposal of Proteinivoraceae fam. nov.</title>
        <authorList>
            <person name="Kevbrin V."/>
            <person name="Boltyanskaya Y."/>
            <person name="Zhilina T."/>
            <person name="Kolganova T."/>
            <person name="Lavrentjeva E."/>
            <person name="Kuznetsov B."/>
        </authorList>
    </citation>
    <scope>NUCLEOTIDE SEQUENCE</scope>
    <source>
        <strain evidence="8">Z-910T</strain>
    </source>
</reference>
<organism evidence="8">
    <name type="scientific">Proteinivorax tanatarense</name>
    <dbReference type="NCBI Taxonomy" id="1260629"/>
    <lineage>
        <taxon>Bacteria</taxon>
        <taxon>Bacillati</taxon>
        <taxon>Bacillota</taxon>
        <taxon>Clostridia</taxon>
        <taxon>Eubacteriales</taxon>
        <taxon>Proteinivoracaceae</taxon>
        <taxon>Proteinivorax</taxon>
    </lineage>
</organism>
<evidence type="ECO:0000256" key="3">
    <source>
        <dbReference type="ARBA" id="ARBA00022692"/>
    </source>
</evidence>
<feature type="transmembrane region" description="Helical" evidence="6">
    <location>
        <begin position="103"/>
        <end position="121"/>
    </location>
</feature>
<evidence type="ECO:0000256" key="1">
    <source>
        <dbReference type="ARBA" id="ARBA00004651"/>
    </source>
</evidence>
<comment type="subcellular location">
    <subcellularLocation>
        <location evidence="1">Cell membrane</location>
        <topology evidence="1">Multi-pass membrane protein</topology>
    </subcellularLocation>
</comment>
<evidence type="ECO:0000256" key="4">
    <source>
        <dbReference type="ARBA" id="ARBA00022989"/>
    </source>
</evidence>
<feature type="transmembrane region" description="Helical" evidence="6">
    <location>
        <begin position="6"/>
        <end position="24"/>
    </location>
</feature>
<dbReference type="GO" id="GO:0005886">
    <property type="term" value="C:plasma membrane"/>
    <property type="evidence" value="ECO:0007669"/>
    <property type="project" value="UniProtKB-SubCell"/>
</dbReference>
<accession>A0AAU7VKI6</accession>
<dbReference type="EMBL" id="CP158367">
    <property type="protein sequence ID" value="XBX74351.1"/>
    <property type="molecule type" value="Genomic_DNA"/>
</dbReference>
<keyword evidence="4 6" id="KW-1133">Transmembrane helix</keyword>
<evidence type="ECO:0000313" key="8">
    <source>
        <dbReference type="EMBL" id="XBX74351.1"/>
    </source>
</evidence>
<dbReference type="PANTHER" id="PTHR35007">
    <property type="entry name" value="INTEGRAL MEMBRANE PROTEIN-RELATED"/>
    <property type="match status" value="1"/>
</dbReference>
<dbReference type="AlphaFoldDB" id="A0AAU7VKI6"/>
<reference evidence="8" key="2">
    <citation type="submission" date="2024-06" db="EMBL/GenBank/DDBJ databases">
        <authorList>
            <person name="Petrova K.O."/>
            <person name="Toshchakov S.V."/>
            <person name="Boltjanskaja Y.V."/>
            <person name="Kevbrin V."/>
        </authorList>
    </citation>
    <scope>NUCLEOTIDE SEQUENCE</scope>
    <source>
        <strain evidence="8">Z-910T</strain>
    </source>
</reference>
<protein>
    <submittedName>
        <fullName evidence="8">Type II secretion system F family protein</fullName>
    </submittedName>
</protein>
<sequence length="306" mass="34484">MIKIPLLVSIITYILVILLFNVLGEKHKVYKTRLKDIKNVNKPTLPNNDIMELSFEERFIKPLVDKMIQSAANLFPIKKKSQIKLGQKLSKAGINMSPKDYRAMNLIIIIGFGVVSGYIGSRTGANIIQLFLYLIIGIFFGYVYRRYSLETKISNRKKEIKSQLPQVIDILSVSIVAGLSFDQALEYVIERTKGPLIDEFHIVKREINLGKKRKDALKALGERCEIDEVKSFTSSVIQADELGTSMQNVLNSQSKMLRISHKQEVEEAAAKIPVKILIPMVVFIFPVIFIVLLGPAVPQIIEALGN</sequence>
<keyword evidence="2" id="KW-1003">Cell membrane</keyword>
<feature type="transmembrane region" description="Helical" evidence="6">
    <location>
        <begin position="276"/>
        <end position="297"/>
    </location>
</feature>
<feature type="domain" description="Type II secretion system protein GspF" evidence="7">
    <location>
        <begin position="168"/>
        <end position="293"/>
    </location>
</feature>
<dbReference type="PANTHER" id="PTHR35007:SF2">
    <property type="entry name" value="PILUS ASSEMBLE PROTEIN"/>
    <property type="match status" value="1"/>
</dbReference>
<feature type="transmembrane region" description="Helical" evidence="6">
    <location>
        <begin position="127"/>
        <end position="144"/>
    </location>
</feature>
<dbReference type="Pfam" id="PF00482">
    <property type="entry name" value="T2SSF"/>
    <property type="match status" value="1"/>
</dbReference>
<evidence type="ECO:0000259" key="7">
    <source>
        <dbReference type="Pfam" id="PF00482"/>
    </source>
</evidence>
<gene>
    <name evidence="8" type="ORF">PRVXT_002385</name>
</gene>
<keyword evidence="5 6" id="KW-0472">Membrane</keyword>
<dbReference type="RefSeq" id="WP_350343105.1">
    <property type="nucleotide sequence ID" value="NZ_CP158367.1"/>
</dbReference>
<evidence type="ECO:0000256" key="5">
    <source>
        <dbReference type="ARBA" id="ARBA00023136"/>
    </source>
</evidence>
<proteinExistence type="predicted"/>
<evidence type="ECO:0000256" key="2">
    <source>
        <dbReference type="ARBA" id="ARBA00022475"/>
    </source>
</evidence>
<name>A0AAU7VKI6_9FIRM</name>
<keyword evidence="3 6" id="KW-0812">Transmembrane</keyword>